<dbReference type="InterPro" id="IPR027417">
    <property type="entry name" value="P-loop_NTPase"/>
</dbReference>
<dbReference type="RefSeq" id="WP_023930422.1">
    <property type="nucleotide sequence ID" value="NZ_KI669458.1"/>
</dbReference>
<dbReference type="Gene3D" id="3.40.50.300">
    <property type="entry name" value="P-loop containing nucleotide triphosphate hydrolases"/>
    <property type="match status" value="1"/>
</dbReference>
<dbReference type="eggNOG" id="COG1192">
    <property type="taxonomic scope" value="Bacteria"/>
</dbReference>
<evidence type="ECO:0000313" key="2">
    <source>
        <dbReference type="Proteomes" id="UP000018688"/>
    </source>
</evidence>
<dbReference type="PANTHER" id="PTHR13696:SF96">
    <property type="entry name" value="COBQ_COBB_MIND_PARA NUCLEOTIDE BINDING DOMAIN-CONTAINING PROTEIN"/>
    <property type="match status" value="1"/>
</dbReference>
<gene>
    <name evidence="1" type="ORF">HMPREF2087_01414</name>
</gene>
<dbReference type="EMBL" id="AZJJ01000007">
    <property type="protein sequence ID" value="ETD25586.1"/>
    <property type="molecule type" value="Genomic_DNA"/>
</dbReference>
<dbReference type="HOGENOM" id="CLU_037612_5_4_7"/>
<evidence type="ECO:0000313" key="1">
    <source>
        <dbReference type="EMBL" id="ETD25586.1"/>
    </source>
</evidence>
<proteinExistence type="predicted"/>
<comment type="caution">
    <text evidence="1">The sequence shown here is derived from an EMBL/GenBank/DDBJ whole genome shotgun (WGS) entry which is preliminary data.</text>
</comment>
<dbReference type="OrthoDB" id="13869at2"/>
<dbReference type="CDD" id="cd02042">
    <property type="entry name" value="ParAB_family"/>
    <property type="match status" value="1"/>
</dbReference>
<dbReference type="InterPro" id="IPR015223">
    <property type="entry name" value="MipZ"/>
</dbReference>
<dbReference type="PANTHER" id="PTHR13696">
    <property type="entry name" value="P-LOOP CONTAINING NUCLEOSIDE TRIPHOSPHATE HYDROLASE"/>
    <property type="match status" value="1"/>
</dbReference>
<dbReference type="PIRSF" id="PIRSF009320">
    <property type="entry name" value="Nuc_binding_HP_1000"/>
    <property type="match status" value="1"/>
</dbReference>
<accession>V8CFT2</accession>
<dbReference type="Pfam" id="PF09140">
    <property type="entry name" value="MipZ"/>
    <property type="match status" value="1"/>
</dbReference>
<dbReference type="STRING" id="1357399.HMPREF2087_01414"/>
<dbReference type="Proteomes" id="UP000018688">
    <property type="component" value="Unassembled WGS sequence"/>
</dbReference>
<reference evidence="1 2" key="1">
    <citation type="submission" date="2013-10" db="EMBL/GenBank/DDBJ databases">
        <title>The Genome Sequence of Helicobacter canis NCTC 12740.</title>
        <authorList>
            <consortium name="The Broad Institute Genomics Platform"/>
            <person name="Earl A."/>
            <person name="Fox J.G."/>
            <person name="Shen Z."/>
            <person name="Young S.K."/>
            <person name="Zeng Q."/>
            <person name="Gargeya S."/>
            <person name="Fitzgerald M."/>
            <person name="Abouelleil A."/>
            <person name="Alvarado L."/>
            <person name="Chapman S.B."/>
            <person name="Gainer-Dewar J."/>
            <person name="Goldberg J."/>
            <person name="Griggs A."/>
            <person name="Gujja S."/>
            <person name="Hansen M."/>
            <person name="Howarth C."/>
            <person name="Imamovic A."/>
            <person name="Ireland A."/>
            <person name="Larimer J."/>
            <person name="McCowan C."/>
            <person name="Murphy C."/>
            <person name="Pearson M."/>
            <person name="Poon T.W."/>
            <person name="Priest M."/>
            <person name="Roberts A."/>
            <person name="Saif S."/>
            <person name="Shea T."/>
            <person name="Sykes S."/>
            <person name="Wortman J."/>
            <person name="Nusbaum C."/>
            <person name="Birren B."/>
        </authorList>
    </citation>
    <scope>NUCLEOTIDE SEQUENCE [LARGE SCALE GENOMIC DNA]</scope>
    <source>
        <strain evidence="1 2">NCTC 12740</strain>
    </source>
</reference>
<dbReference type="SUPFAM" id="SSF52540">
    <property type="entry name" value="P-loop containing nucleoside triphosphate hydrolases"/>
    <property type="match status" value="1"/>
</dbReference>
<dbReference type="AlphaFoldDB" id="V8CFT2"/>
<organism evidence="1 2">
    <name type="scientific">Helicobacter canis NCTC 12740</name>
    <dbReference type="NCBI Taxonomy" id="1357399"/>
    <lineage>
        <taxon>Bacteria</taxon>
        <taxon>Pseudomonadati</taxon>
        <taxon>Campylobacterota</taxon>
        <taxon>Epsilonproteobacteria</taxon>
        <taxon>Campylobacterales</taxon>
        <taxon>Helicobacteraceae</taxon>
        <taxon>Helicobacter</taxon>
    </lineage>
</organism>
<sequence>MNNQSAHIFTIANQKGGSGKSTLAINLATKLLEVSDKVLIIDTDPQKSIESFTDIREAESNKDKGLRPFTLVNRTGNITESLKQFVQMYDYVIIDTGGIDSQESRKAMLFADSLIVPTTPSHFDFEALYMMFERILEIKDTNEAMQISILMNKISTNVFLHKELLDFQNAITAIKERLDSNDDFKLLDNVLSDRIAYKRAISEGKGITEYTDMKAKAEFEMVFEELLQKEQIC</sequence>
<keyword evidence="2" id="KW-1185">Reference proteome</keyword>
<evidence type="ECO:0008006" key="3">
    <source>
        <dbReference type="Google" id="ProtNLM"/>
    </source>
</evidence>
<dbReference type="PATRIC" id="fig|1357399.3.peg.1480"/>
<protein>
    <recommendedName>
        <fullName evidence="3">AAA domain-containing protein</fullName>
    </recommendedName>
</protein>
<dbReference type="InterPro" id="IPR050678">
    <property type="entry name" value="DNA_Partitioning_ATPase"/>
</dbReference>
<name>V8CFT2_9HELI</name>